<feature type="glycosylation site" description="N-linked (GlcNAc...) asparagine" evidence="9">
    <location>
        <position position="122"/>
    </location>
</feature>
<dbReference type="PANTHER" id="PTHR10161">
    <property type="entry name" value="TARTRATE-RESISTANT ACID PHOSPHATASE TYPE 5"/>
    <property type="match status" value="1"/>
</dbReference>
<evidence type="ECO:0000259" key="10">
    <source>
        <dbReference type="Pfam" id="PF00149"/>
    </source>
</evidence>
<evidence type="ECO:0000256" key="8">
    <source>
        <dbReference type="PIRSR" id="PIRSR000898-2"/>
    </source>
</evidence>
<dbReference type="OMA" id="GFCIHEL"/>
<keyword evidence="8" id="KW-1015">Disulfide bond</keyword>
<proteinExistence type="predicted"/>
<feature type="binding site" evidence="7">
    <location>
        <position position="116"/>
    </location>
    <ligand>
        <name>Fe cation</name>
        <dbReference type="ChEBI" id="CHEBI:24875"/>
        <label>2</label>
    </ligand>
</feature>
<comment type="catalytic activity">
    <reaction evidence="1 6">
        <text>a phosphate monoester + H2O = an alcohol + phosphate</text>
        <dbReference type="Rhea" id="RHEA:15017"/>
        <dbReference type="ChEBI" id="CHEBI:15377"/>
        <dbReference type="ChEBI" id="CHEBI:30879"/>
        <dbReference type="ChEBI" id="CHEBI:43474"/>
        <dbReference type="ChEBI" id="CHEBI:67140"/>
        <dbReference type="EC" id="3.1.3.2"/>
    </reaction>
</comment>
<dbReference type="CDD" id="cd07378">
    <property type="entry name" value="MPP_ACP5"/>
    <property type="match status" value="1"/>
</dbReference>
<keyword evidence="6 7" id="KW-0408">Iron</keyword>
<evidence type="ECO:0000256" key="7">
    <source>
        <dbReference type="PIRSR" id="PIRSR000898-1"/>
    </source>
</evidence>
<feature type="binding site" evidence="7">
    <location>
        <position position="257"/>
    </location>
    <ligand>
        <name>Fe cation</name>
        <dbReference type="ChEBI" id="CHEBI:24875"/>
        <label>1</label>
    </ligand>
</feature>
<evidence type="ECO:0000256" key="2">
    <source>
        <dbReference type="ARBA" id="ARBA00012646"/>
    </source>
</evidence>
<feature type="binding site" evidence="7">
    <location>
        <position position="78"/>
    </location>
    <ligand>
        <name>Fe cation</name>
        <dbReference type="ChEBI" id="CHEBI:24875"/>
        <label>1</label>
    </ligand>
</feature>
<feature type="disulfide bond" evidence="8">
    <location>
        <begin position="165"/>
        <end position="234"/>
    </location>
</feature>
<dbReference type="InterPro" id="IPR051558">
    <property type="entry name" value="Metallophosphoesterase_PAP"/>
</dbReference>
<sequence length="360" mass="41118">LYDRFLCSACFVDVDDHLSTYAVFPEDQPVNSLRAIIVGDTGGLPVYPYYTYAQSKVAGAMTDLAMRKNVQFIINVGDNFYFTGVSNEYDKRFESTFEDIYSTDALQVPWYTIAGNHDHFGNVSAQLTYTKYSRKWHFPNLYYKLSFRVNGTIVDILMLDTVMLCGNTADVENGGLVDLLWNGSHDPEGPSDFNKADHQWKWIERHLNASSAEYLFLFGHYPIHSISTHGPTHCLVEKLDPLLKRYNVSAYFCGHDHTLQHIVYPGDANHLIHYVVSGAASRSDPSQKHLDSVPSENLKFHYPTSWNPLSQLGFSKGGFVYMNIDEHRAELVFLNSKGKEIYRTSIDRRSIDFTKQFRDS</sequence>
<dbReference type="GO" id="GO:0003993">
    <property type="term" value="F:acid phosphatase activity"/>
    <property type="evidence" value="ECO:0007669"/>
    <property type="project" value="UniProtKB-UniRule"/>
</dbReference>
<dbReference type="WBParaSite" id="ACOC_0000170501-mRNA-1">
    <property type="protein sequence ID" value="ACOC_0000170501-mRNA-1"/>
    <property type="gene ID" value="ACOC_0000170501"/>
</dbReference>
<dbReference type="AlphaFoldDB" id="A0A0R3PCW4"/>
<evidence type="ECO:0000313" key="11">
    <source>
        <dbReference type="WBParaSite" id="ACOC_0000170501-mRNA-1"/>
    </source>
</evidence>
<keyword evidence="4" id="KW-0732">Signal</keyword>
<evidence type="ECO:0000256" key="3">
    <source>
        <dbReference type="ARBA" id="ARBA00015822"/>
    </source>
</evidence>
<dbReference type="PIRSF" id="PIRSF000898">
    <property type="entry name" value="Acid_Ptase_5"/>
    <property type="match status" value="1"/>
</dbReference>
<dbReference type="PANTHER" id="PTHR10161:SF14">
    <property type="entry name" value="TARTRATE-RESISTANT ACID PHOSPHATASE TYPE 5"/>
    <property type="match status" value="1"/>
</dbReference>
<keyword evidence="7" id="KW-0479">Metal-binding</keyword>
<dbReference type="InterPro" id="IPR004843">
    <property type="entry name" value="Calcineurin-like_PHP"/>
</dbReference>
<protein>
    <recommendedName>
        <fullName evidence="3 6">Tartrate-resistant acid phosphatase type 5</fullName>
        <ecNumber evidence="2 6">3.1.3.2</ecNumber>
    </recommendedName>
</protein>
<keyword evidence="5 6" id="KW-0378">Hydrolase</keyword>
<dbReference type="SUPFAM" id="SSF56300">
    <property type="entry name" value="Metallo-dependent phosphatases"/>
    <property type="match status" value="1"/>
</dbReference>
<evidence type="ECO:0000256" key="5">
    <source>
        <dbReference type="ARBA" id="ARBA00022801"/>
    </source>
</evidence>
<comment type="cofactor">
    <cofactor evidence="7">
        <name>Fe cation</name>
        <dbReference type="ChEBI" id="CHEBI:24875"/>
    </cofactor>
    <text evidence="7">Binds 2 iron ions per subunit.</text>
</comment>
<dbReference type="FunFam" id="3.60.21.10:FF:000062">
    <property type="entry name" value="Tartrate-resistant acid phosphatase type 5"/>
    <property type="match status" value="1"/>
</dbReference>
<organism evidence="11">
    <name type="scientific">Angiostrongylus costaricensis</name>
    <name type="common">Nematode worm</name>
    <dbReference type="NCBI Taxonomy" id="334426"/>
    <lineage>
        <taxon>Eukaryota</taxon>
        <taxon>Metazoa</taxon>
        <taxon>Ecdysozoa</taxon>
        <taxon>Nematoda</taxon>
        <taxon>Chromadorea</taxon>
        <taxon>Rhabditida</taxon>
        <taxon>Rhabditina</taxon>
        <taxon>Rhabditomorpha</taxon>
        <taxon>Strongyloidea</taxon>
        <taxon>Metastrongylidae</taxon>
        <taxon>Angiostrongylus</taxon>
    </lineage>
</organism>
<accession>A0A0R3PCW4</accession>
<evidence type="ECO:0000256" key="6">
    <source>
        <dbReference type="PIRNR" id="PIRNR000898"/>
    </source>
</evidence>
<dbReference type="Gene3D" id="3.60.21.10">
    <property type="match status" value="1"/>
</dbReference>
<dbReference type="Pfam" id="PF00149">
    <property type="entry name" value="Metallophos"/>
    <property type="match status" value="1"/>
</dbReference>
<dbReference type="InterPro" id="IPR024927">
    <property type="entry name" value="Acid_PPase"/>
</dbReference>
<feature type="domain" description="Calcineurin-like phosphoesterase" evidence="10">
    <location>
        <begin position="34"/>
        <end position="258"/>
    </location>
</feature>
<dbReference type="EC" id="3.1.3.2" evidence="2 6"/>
<name>A0A0R3PCW4_ANGCS</name>
<feature type="binding site" evidence="7">
    <location>
        <position position="255"/>
    </location>
    <ligand>
        <name>Fe cation</name>
        <dbReference type="ChEBI" id="CHEBI:24875"/>
        <label>2</label>
    </ligand>
</feature>
<dbReference type="InterPro" id="IPR029052">
    <property type="entry name" value="Metallo-depent_PP-like"/>
</dbReference>
<evidence type="ECO:0000256" key="1">
    <source>
        <dbReference type="ARBA" id="ARBA00000032"/>
    </source>
</evidence>
<feature type="binding site" evidence="7">
    <location>
        <position position="220"/>
    </location>
    <ligand>
        <name>Fe cation</name>
        <dbReference type="ChEBI" id="CHEBI:24875"/>
        <label>2</label>
    </ligand>
</feature>
<feature type="binding site" evidence="7">
    <location>
        <position position="78"/>
    </location>
    <ligand>
        <name>Fe cation</name>
        <dbReference type="ChEBI" id="CHEBI:24875"/>
        <label>2</label>
    </ligand>
</feature>
<reference evidence="11" key="1">
    <citation type="submission" date="2017-02" db="UniProtKB">
        <authorList>
            <consortium name="WormBaseParasite"/>
        </authorList>
    </citation>
    <scope>IDENTIFICATION</scope>
</reference>
<evidence type="ECO:0000256" key="4">
    <source>
        <dbReference type="ARBA" id="ARBA00022729"/>
    </source>
</evidence>
<feature type="binding site" evidence="7">
    <location>
        <position position="81"/>
    </location>
    <ligand>
        <name>Fe cation</name>
        <dbReference type="ChEBI" id="CHEBI:24875"/>
        <label>1</label>
    </ligand>
</feature>
<evidence type="ECO:0000256" key="9">
    <source>
        <dbReference type="PIRSR" id="PIRSR000898-3"/>
    </source>
</evidence>
<dbReference type="GO" id="GO:0046872">
    <property type="term" value="F:metal ion binding"/>
    <property type="evidence" value="ECO:0007669"/>
    <property type="project" value="UniProtKB-KW"/>
</dbReference>
<feature type="binding site" evidence="7">
    <location>
        <position position="40"/>
    </location>
    <ligand>
        <name>Fe cation</name>
        <dbReference type="ChEBI" id="CHEBI:24875"/>
        <label>1</label>
    </ligand>
</feature>